<dbReference type="Pfam" id="PF01571">
    <property type="entry name" value="GCV_T"/>
    <property type="match status" value="1"/>
</dbReference>
<dbReference type="InterPro" id="IPR045179">
    <property type="entry name" value="YgfZ/GcvT"/>
</dbReference>
<dbReference type="NCBIfam" id="TIGR03317">
    <property type="entry name" value="ygfZ_signature"/>
    <property type="match status" value="1"/>
</dbReference>
<protein>
    <recommendedName>
        <fullName evidence="2">GCVT N-terminal domain-containing protein</fullName>
    </recommendedName>
</protein>
<feature type="domain" description="GCVT N-terminal" evidence="2">
    <location>
        <begin position="22"/>
        <end position="133"/>
    </location>
</feature>
<evidence type="ECO:0000256" key="1">
    <source>
        <dbReference type="ARBA" id="ARBA00022946"/>
    </source>
</evidence>
<dbReference type="InterPro" id="IPR017703">
    <property type="entry name" value="YgfZ/GCV_T_CS"/>
</dbReference>
<reference evidence="3" key="1">
    <citation type="submission" date="2023-03" db="EMBL/GenBank/DDBJ databases">
        <title>Lomoglobus Profundus gen. nov., sp. nov., a novel member of the phylum Verrucomicrobia, isolated from deep-marine sediment of South China Sea.</title>
        <authorList>
            <person name="Ahmad T."/>
            <person name="Ishaq S.E."/>
            <person name="Wang F."/>
        </authorList>
    </citation>
    <scope>NUCLEOTIDE SEQUENCE</scope>
    <source>
        <strain evidence="3">LMO-M01</strain>
    </source>
</reference>
<dbReference type="Gene3D" id="3.30.1360.120">
    <property type="entry name" value="Probable tRNA modification gtpase trme, domain 1"/>
    <property type="match status" value="1"/>
</dbReference>
<proteinExistence type="predicted"/>
<gene>
    <name evidence="3" type="ORF">PXH66_01010</name>
</gene>
<keyword evidence="4" id="KW-1185">Reference proteome</keyword>
<dbReference type="PANTHER" id="PTHR22602">
    <property type="entry name" value="TRANSFERASE CAF17, MITOCHONDRIAL-RELATED"/>
    <property type="match status" value="1"/>
</dbReference>
<accession>A0AAE9ZWH5</accession>
<evidence type="ECO:0000313" key="4">
    <source>
        <dbReference type="Proteomes" id="UP001218638"/>
    </source>
</evidence>
<dbReference type="InterPro" id="IPR006222">
    <property type="entry name" value="GCVT_N"/>
</dbReference>
<dbReference type="GO" id="GO:0016226">
    <property type="term" value="P:iron-sulfur cluster assembly"/>
    <property type="evidence" value="ECO:0007669"/>
    <property type="project" value="TreeGrafter"/>
</dbReference>
<dbReference type="PANTHER" id="PTHR22602:SF0">
    <property type="entry name" value="TRANSFERASE CAF17, MITOCHONDRIAL-RELATED"/>
    <property type="match status" value="1"/>
</dbReference>
<dbReference type="KEGG" id="slom:PXH66_01010"/>
<evidence type="ECO:0000313" key="3">
    <source>
        <dbReference type="EMBL" id="WED65427.1"/>
    </source>
</evidence>
<dbReference type="InterPro" id="IPR027266">
    <property type="entry name" value="TrmE/GcvT-like"/>
</dbReference>
<organism evidence="3 4">
    <name type="scientific">Synoicihabitans lomoniglobus</name>
    <dbReference type="NCBI Taxonomy" id="2909285"/>
    <lineage>
        <taxon>Bacteria</taxon>
        <taxon>Pseudomonadati</taxon>
        <taxon>Verrucomicrobiota</taxon>
        <taxon>Opitutia</taxon>
        <taxon>Opitutales</taxon>
        <taxon>Opitutaceae</taxon>
        <taxon>Synoicihabitans</taxon>
    </lineage>
</organism>
<dbReference type="RefSeq" id="WP_330929376.1">
    <property type="nucleotide sequence ID" value="NZ_JAKGCW010000031.1"/>
</dbReference>
<dbReference type="SUPFAM" id="SSF103025">
    <property type="entry name" value="Folate-binding domain"/>
    <property type="match status" value="1"/>
</dbReference>
<keyword evidence="1" id="KW-0809">Transit peptide</keyword>
<dbReference type="EMBL" id="CP119075">
    <property type="protein sequence ID" value="WED65427.1"/>
    <property type="molecule type" value="Genomic_DNA"/>
</dbReference>
<dbReference type="Proteomes" id="UP001218638">
    <property type="component" value="Chromosome"/>
</dbReference>
<sequence>MIDKEQLIKRYCFAKETKWKQVSLLASLVVTGEDAESFLQGQFSQELRPARVGPINYGFWLTRQGKVFGDAVIVRESDDVWRIFSGSLSATALVERLESFIIADDVTVADETARWQAWRIAGGDVAAWLPNWRSETAAAGGTAWGWEEAQPLPGGSALIVASQPPPWPKNWPEATTEEFEQARIAAGIPRVPQDLGEGDLPQEAGLDAVGVSFNKGCYLGQEVMARLQSLGRVRRRLVTVAGAGDVPGVEQVDLWQGEKRVGALRSRVAGFDGAWLGLALVSVASCDFTRPVGLVQGDGDAPAIDIVAEVTPEDAV</sequence>
<evidence type="ECO:0000259" key="2">
    <source>
        <dbReference type="Pfam" id="PF01571"/>
    </source>
</evidence>
<dbReference type="AlphaFoldDB" id="A0AAE9ZWH5"/>
<name>A0AAE9ZWH5_9BACT</name>